<name>A0ABU6IVR5_9ACTN</name>
<dbReference type="EMBL" id="JAYMFH010000001">
    <property type="protein sequence ID" value="MEC4293890.1"/>
    <property type="molecule type" value="Genomic_DNA"/>
</dbReference>
<comment type="caution">
    <text evidence="1">The sequence shown here is derived from an EMBL/GenBank/DDBJ whole genome shotgun (WGS) entry which is preliminary data.</text>
</comment>
<keyword evidence="2" id="KW-1185">Reference proteome</keyword>
<evidence type="ECO:0000313" key="2">
    <source>
        <dbReference type="Proteomes" id="UP001343724"/>
    </source>
</evidence>
<reference evidence="1 2" key="1">
    <citation type="submission" date="2024-01" db="EMBL/GenBank/DDBJ databases">
        <title>novel species in genus Adlercreutzia.</title>
        <authorList>
            <person name="Liu X."/>
        </authorList>
    </citation>
    <scope>NUCLEOTIDE SEQUENCE [LARGE SCALE GENOMIC DNA]</scope>
    <source>
        <strain evidence="1 2">R22</strain>
    </source>
</reference>
<evidence type="ECO:0000313" key="1">
    <source>
        <dbReference type="EMBL" id="MEC4293890.1"/>
    </source>
</evidence>
<proteinExistence type="predicted"/>
<gene>
    <name evidence="1" type="ORF">VJ920_01030</name>
</gene>
<dbReference type="RefSeq" id="WP_326454163.1">
    <property type="nucleotide sequence ID" value="NZ_JAYMFH010000001.1"/>
</dbReference>
<dbReference type="Proteomes" id="UP001343724">
    <property type="component" value="Unassembled WGS sequence"/>
</dbReference>
<accession>A0ABU6IVR5</accession>
<organism evidence="1 2">
    <name type="scientific">Adlercreutzia shanghongiae</name>
    <dbReference type="NCBI Taxonomy" id="3111773"/>
    <lineage>
        <taxon>Bacteria</taxon>
        <taxon>Bacillati</taxon>
        <taxon>Actinomycetota</taxon>
        <taxon>Coriobacteriia</taxon>
        <taxon>Eggerthellales</taxon>
        <taxon>Eggerthellaceae</taxon>
        <taxon>Adlercreutzia</taxon>
    </lineage>
</organism>
<sequence length="186" mass="19642">MAKPHGSVRIGPISLFTLIIVLCLAVLAVLSVTTSLAELSTTERQAATTTETYQLEDVGQQFVANVDAALAQGDAAVDDVLARYGIQGSESSEAAATEELIIEDESLSGEAATESVEISLAEGEGAPVASFGQRSSDEVAVTFSVESGRTLNIVLRLNDNATYTIEQWKVTTEWTDDGTGENLWLG</sequence>
<protein>
    <submittedName>
        <fullName evidence="1">S4A5 electrogenic sodium bicarbonate cotransporter 4</fullName>
    </submittedName>
</protein>